<keyword evidence="6" id="KW-0966">Cell projection</keyword>
<dbReference type="InterPro" id="IPR020013">
    <property type="entry name" value="Flagellar_FlgE/F/G"/>
</dbReference>
<comment type="similarity">
    <text evidence="1 2">Belongs to the flagella basal body rod proteins family.</text>
</comment>
<evidence type="ECO:0000259" key="4">
    <source>
        <dbReference type="Pfam" id="PF06429"/>
    </source>
</evidence>
<dbReference type="InterPro" id="IPR010930">
    <property type="entry name" value="Flg_bb/hook_C_dom"/>
</dbReference>
<name>S0KLA5_9ENTE</name>
<evidence type="ECO:0000313" key="6">
    <source>
        <dbReference type="EMBL" id="EOW83976.1"/>
    </source>
</evidence>
<gene>
    <name evidence="6" type="ORF">I568_01423</name>
</gene>
<keyword evidence="2" id="KW-0975">Bacterial flagellum</keyword>
<dbReference type="Pfam" id="PF22692">
    <property type="entry name" value="LlgE_F_G_D1"/>
    <property type="match status" value="1"/>
</dbReference>
<dbReference type="PANTHER" id="PTHR30435:SF19">
    <property type="entry name" value="FLAGELLAR BASAL-BODY ROD PROTEIN FLGG"/>
    <property type="match status" value="1"/>
</dbReference>
<dbReference type="RefSeq" id="WP_016183889.1">
    <property type="nucleotide sequence ID" value="NZ_JXKI01000003.1"/>
</dbReference>
<organism evidence="6 7">
    <name type="scientific">Enterococcus columbae DSM 7374 = ATCC 51263</name>
    <dbReference type="NCBI Taxonomy" id="1121865"/>
    <lineage>
        <taxon>Bacteria</taxon>
        <taxon>Bacillati</taxon>
        <taxon>Bacillota</taxon>
        <taxon>Bacilli</taxon>
        <taxon>Lactobacillales</taxon>
        <taxon>Enterococcaceae</taxon>
        <taxon>Enterococcus</taxon>
    </lineage>
</organism>
<protein>
    <submittedName>
        <fullName evidence="6">Flagellar basal-body rod protein FlgB</fullName>
    </submittedName>
</protein>
<dbReference type="PANTHER" id="PTHR30435">
    <property type="entry name" value="FLAGELLAR PROTEIN"/>
    <property type="match status" value="1"/>
</dbReference>
<dbReference type="SUPFAM" id="SSF117143">
    <property type="entry name" value="Flagellar hook protein flgE"/>
    <property type="match status" value="1"/>
</dbReference>
<dbReference type="Proteomes" id="UP000014113">
    <property type="component" value="Unassembled WGS sequence"/>
</dbReference>
<feature type="domain" description="Flagellar basal body rod protein N-terminal" evidence="3">
    <location>
        <begin position="11"/>
        <end position="37"/>
    </location>
</feature>
<evidence type="ECO:0000256" key="1">
    <source>
        <dbReference type="ARBA" id="ARBA00009677"/>
    </source>
</evidence>
<dbReference type="InterPro" id="IPR019776">
    <property type="entry name" value="Flagellar_basal_body_rod_CS"/>
</dbReference>
<keyword evidence="6" id="KW-0282">Flagellum</keyword>
<evidence type="ECO:0000259" key="5">
    <source>
        <dbReference type="Pfam" id="PF22692"/>
    </source>
</evidence>
<dbReference type="InterPro" id="IPR037925">
    <property type="entry name" value="FlgE/F/G-like"/>
</dbReference>
<dbReference type="GO" id="GO:0009425">
    <property type="term" value="C:bacterial-type flagellum basal body"/>
    <property type="evidence" value="ECO:0007669"/>
    <property type="project" value="UniProtKB-SubCell"/>
</dbReference>
<comment type="subcellular location">
    <subcellularLocation>
        <location evidence="2">Bacterial flagellum basal body</location>
    </subcellularLocation>
</comment>
<accession>S0KLA5</accession>
<comment type="caution">
    <text evidence="6">The sequence shown here is derived from an EMBL/GenBank/DDBJ whole genome shotgun (WGS) entry which is preliminary data.</text>
</comment>
<proteinExistence type="inferred from homology"/>
<feature type="domain" description="Flagellar basal-body/hook protein C-terminal" evidence="4">
    <location>
        <begin position="214"/>
        <end position="257"/>
    </location>
</feature>
<dbReference type="PATRIC" id="fig|1121865.3.peg.1723"/>
<dbReference type="STRING" id="1121865.OMW_01780"/>
<dbReference type="AlphaFoldDB" id="S0KLA5"/>
<dbReference type="NCBIfam" id="TIGR03506">
    <property type="entry name" value="FlgEFG_subfam"/>
    <property type="match status" value="2"/>
</dbReference>
<evidence type="ECO:0000313" key="7">
    <source>
        <dbReference type="Proteomes" id="UP000014113"/>
    </source>
</evidence>
<feature type="domain" description="Flagellar hook protein FlgE/F/G-like D1" evidence="5">
    <location>
        <begin position="95"/>
        <end position="161"/>
    </location>
</feature>
<dbReference type="eggNOG" id="COG4786">
    <property type="taxonomic scope" value="Bacteria"/>
</dbReference>
<sequence length="262" mass="28827">MNMNSLLSISKTGLTQLQKALDTTASNIANVNTTGYKAKDMSFRELLNNPTSQNEVNRPANTQNIDFNAGLQTNGQTVNFVQGSLNNTGILTDLAIAGEGFFAVRDANGNQLLTRDGSFRLDAQHRLVTQKGLPVEVNYTVNPAQWPNTTIAVSQQGIITAKQGDQTIELGRIPLFLPTNTNRLVPQGENLYQIEPGTQLWNNQQNPERFGAIQQGFLENAAVNLAQEMTDMIVTQRAFSLNAKALQTTDDMFNVINHFTDK</sequence>
<keyword evidence="7" id="KW-1185">Reference proteome</keyword>
<evidence type="ECO:0000256" key="2">
    <source>
        <dbReference type="RuleBase" id="RU362116"/>
    </source>
</evidence>
<keyword evidence="6" id="KW-0969">Cilium</keyword>
<dbReference type="InterPro" id="IPR001444">
    <property type="entry name" value="Flag_bb_rod_N"/>
</dbReference>
<reference evidence="6 7" key="1">
    <citation type="submission" date="2013-03" db="EMBL/GenBank/DDBJ databases">
        <title>The Genome Sequence of Enterococcus columbae ATCC_51263 (PacBio/Illumina hybrid assembly).</title>
        <authorList>
            <consortium name="The Broad Institute Genomics Platform"/>
            <consortium name="The Broad Institute Genome Sequencing Center for Infectious Disease"/>
            <person name="Earl A."/>
            <person name="Russ C."/>
            <person name="Gilmore M."/>
            <person name="Surin D."/>
            <person name="Walker B."/>
            <person name="Young S."/>
            <person name="Zeng Q."/>
            <person name="Gargeya S."/>
            <person name="Fitzgerald M."/>
            <person name="Haas B."/>
            <person name="Abouelleil A."/>
            <person name="Allen A.W."/>
            <person name="Alvarado L."/>
            <person name="Arachchi H.M."/>
            <person name="Berlin A.M."/>
            <person name="Chapman S.B."/>
            <person name="Gainer-Dewar J."/>
            <person name="Goldberg J."/>
            <person name="Griggs A."/>
            <person name="Gujja S."/>
            <person name="Hansen M."/>
            <person name="Howarth C."/>
            <person name="Imamovic A."/>
            <person name="Ireland A."/>
            <person name="Larimer J."/>
            <person name="McCowan C."/>
            <person name="Murphy C."/>
            <person name="Pearson M."/>
            <person name="Poon T.W."/>
            <person name="Priest M."/>
            <person name="Roberts A."/>
            <person name="Saif S."/>
            <person name="Shea T."/>
            <person name="Sisk P."/>
            <person name="Sykes S."/>
            <person name="Wortman J."/>
            <person name="Nusbaum C."/>
            <person name="Birren B."/>
        </authorList>
    </citation>
    <scope>NUCLEOTIDE SEQUENCE [LARGE SCALE GENOMIC DNA]</scope>
    <source>
        <strain evidence="6 7">ATCC 51263</strain>
    </source>
</reference>
<dbReference type="PROSITE" id="PS00588">
    <property type="entry name" value="FLAGELLA_BB_ROD"/>
    <property type="match status" value="1"/>
</dbReference>
<dbReference type="Pfam" id="PF06429">
    <property type="entry name" value="Flg_bbr_C"/>
    <property type="match status" value="1"/>
</dbReference>
<dbReference type="OrthoDB" id="9804559at2"/>
<dbReference type="EMBL" id="ASWJ01000006">
    <property type="protein sequence ID" value="EOW83976.1"/>
    <property type="molecule type" value="Genomic_DNA"/>
</dbReference>
<dbReference type="Pfam" id="PF00460">
    <property type="entry name" value="Flg_bb_rod"/>
    <property type="match status" value="1"/>
</dbReference>
<dbReference type="InterPro" id="IPR053967">
    <property type="entry name" value="LlgE_F_G-like_D1"/>
</dbReference>
<dbReference type="GO" id="GO:0071978">
    <property type="term" value="P:bacterial-type flagellum-dependent swarming motility"/>
    <property type="evidence" value="ECO:0007669"/>
    <property type="project" value="TreeGrafter"/>
</dbReference>
<evidence type="ECO:0000259" key="3">
    <source>
        <dbReference type="Pfam" id="PF00460"/>
    </source>
</evidence>